<evidence type="ECO:0000259" key="7">
    <source>
        <dbReference type="PROSITE" id="PS51424"/>
    </source>
</evidence>
<feature type="domain" description="CARD" evidence="6">
    <location>
        <begin position="1014"/>
        <end position="1088"/>
    </location>
</feature>
<dbReference type="GeneID" id="106164330"/>
<evidence type="ECO:0000256" key="2">
    <source>
        <dbReference type="ARBA" id="ARBA00022737"/>
    </source>
</evidence>
<feature type="compositionally biased region" description="Low complexity" evidence="4">
    <location>
        <begin position="1232"/>
        <end position="1252"/>
    </location>
</feature>
<name>A0A2R2MK89_LINAN</name>
<dbReference type="KEGG" id="lak:106164330"/>
<dbReference type="SMART" id="SM00369">
    <property type="entry name" value="LRR_TYP"/>
    <property type="match status" value="10"/>
</dbReference>
<proteinExistence type="predicted"/>
<evidence type="ECO:0000259" key="6">
    <source>
        <dbReference type="PROSITE" id="PS50209"/>
    </source>
</evidence>
<accession>A0A2R2MK89</accession>
<dbReference type="InterPro" id="IPR057263">
    <property type="entry name" value="COR-B"/>
</dbReference>
<keyword evidence="3" id="KW-0547">Nucleotide-binding</keyword>
<dbReference type="RefSeq" id="XP_023930618.1">
    <property type="nucleotide sequence ID" value="XM_024074850.1"/>
</dbReference>
<evidence type="ECO:0000313" key="9">
    <source>
        <dbReference type="RefSeq" id="XP_023930618.1"/>
    </source>
</evidence>
<keyword evidence="1" id="KW-0433">Leucine-rich repeat</keyword>
<dbReference type="InterPro" id="IPR027417">
    <property type="entry name" value="P-loop_NTPase"/>
</dbReference>
<dbReference type="InterPro" id="IPR001611">
    <property type="entry name" value="Leu-rich_rpt"/>
</dbReference>
<dbReference type="SMART" id="SM00364">
    <property type="entry name" value="LRR_BAC"/>
    <property type="match status" value="8"/>
</dbReference>
<keyword evidence="2" id="KW-0677">Repeat</keyword>
<protein>
    <submittedName>
        <fullName evidence="9">Malignant fibrous histiocytoma-amplified sequence 1 homolog</fullName>
    </submittedName>
</protein>
<dbReference type="SUPFAM" id="SSF52075">
    <property type="entry name" value="Outer arm dynein light chain 1"/>
    <property type="match status" value="1"/>
</dbReference>
<dbReference type="SUPFAM" id="SSF52540">
    <property type="entry name" value="P-loop containing nucleoside triphosphate hydrolases"/>
    <property type="match status" value="1"/>
</dbReference>
<dbReference type="Pfam" id="PF25497">
    <property type="entry name" value="COR-B"/>
    <property type="match status" value="1"/>
</dbReference>
<dbReference type="Proteomes" id="UP000085678">
    <property type="component" value="Unplaced"/>
</dbReference>
<feature type="compositionally biased region" description="Basic and acidic residues" evidence="4">
    <location>
        <begin position="1222"/>
        <end position="1231"/>
    </location>
</feature>
<dbReference type="Gene3D" id="3.40.50.300">
    <property type="entry name" value="P-loop containing nucleotide triphosphate hydrolases"/>
    <property type="match status" value="1"/>
</dbReference>
<dbReference type="Gene3D" id="3.30.70.1390">
    <property type="entry name" value="ROC domain from the Parkinson's disease-associated leucine-rich repeat kinase 2"/>
    <property type="match status" value="1"/>
</dbReference>
<gene>
    <name evidence="9" type="primary">LOC106164330</name>
</gene>
<dbReference type="PROSITE" id="PS51424">
    <property type="entry name" value="ROC"/>
    <property type="match status" value="1"/>
</dbReference>
<dbReference type="InterPro" id="IPR001315">
    <property type="entry name" value="CARD"/>
</dbReference>
<keyword evidence="5" id="KW-0812">Transmembrane</keyword>
<dbReference type="Gene3D" id="3.80.10.10">
    <property type="entry name" value="Ribonuclease Inhibitor"/>
    <property type="match status" value="3"/>
</dbReference>
<dbReference type="InterPro" id="IPR032675">
    <property type="entry name" value="LRR_dom_sf"/>
</dbReference>
<keyword evidence="5" id="KW-0472">Membrane</keyword>
<evidence type="ECO:0000256" key="4">
    <source>
        <dbReference type="SAM" id="MobiDB-lite"/>
    </source>
</evidence>
<dbReference type="OrthoDB" id="676979at2759"/>
<feature type="region of interest" description="Disordered" evidence="4">
    <location>
        <begin position="1142"/>
        <end position="1171"/>
    </location>
</feature>
<evidence type="ECO:0000256" key="5">
    <source>
        <dbReference type="SAM" id="Phobius"/>
    </source>
</evidence>
<dbReference type="PANTHER" id="PTHR48051:SF36">
    <property type="entry name" value="CASPASE FAMILY P20 DOMAIN-CONTAINING PROTEIN"/>
    <property type="match status" value="1"/>
</dbReference>
<keyword evidence="5" id="KW-1133">Transmembrane helix</keyword>
<evidence type="ECO:0000256" key="3">
    <source>
        <dbReference type="ARBA" id="ARBA00022741"/>
    </source>
</evidence>
<dbReference type="InterPro" id="IPR050216">
    <property type="entry name" value="LRR_domain-containing"/>
</dbReference>
<keyword evidence="8" id="KW-1185">Reference proteome</keyword>
<dbReference type="Pfam" id="PF23598">
    <property type="entry name" value="LRR_14"/>
    <property type="match status" value="1"/>
</dbReference>
<dbReference type="InterPro" id="IPR003591">
    <property type="entry name" value="Leu-rich_rpt_typical-subtyp"/>
</dbReference>
<dbReference type="PROSITE" id="PS50209">
    <property type="entry name" value="CARD"/>
    <property type="match status" value="1"/>
</dbReference>
<dbReference type="STRING" id="7574.A0A2R2MK89"/>
<dbReference type="FunFam" id="3.80.10.10:FF:001164">
    <property type="entry name" value="GH01279p"/>
    <property type="match status" value="1"/>
</dbReference>
<feature type="domain" description="Roc" evidence="7">
    <location>
        <begin position="413"/>
        <end position="639"/>
    </location>
</feature>
<dbReference type="Pfam" id="PF13855">
    <property type="entry name" value="LRR_8"/>
    <property type="match status" value="2"/>
</dbReference>
<dbReference type="InterPro" id="IPR020859">
    <property type="entry name" value="ROC"/>
</dbReference>
<feature type="transmembrane region" description="Helical" evidence="5">
    <location>
        <begin position="1112"/>
        <end position="1133"/>
    </location>
</feature>
<dbReference type="GO" id="GO:0042981">
    <property type="term" value="P:regulation of apoptotic process"/>
    <property type="evidence" value="ECO:0007669"/>
    <property type="project" value="InterPro"/>
</dbReference>
<dbReference type="Pfam" id="PF08477">
    <property type="entry name" value="Roc"/>
    <property type="match status" value="1"/>
</dbReference>
<organism evidence="8 9">
    <name type="scientific">Lingula anatina</name>
    <name type="common">Brachiopod</name>
    <name type="synonym">Lingula unguis</name>
    <dbReference type="NCBI Taxonomy" id="7574"/>
    <lineage>
        <taxon>Eukaryota</taxon>
        <taxon>Metazoa</taxon>
        <taxon>Spiralia</taxon>
        <taxon>Lophotrochozoa</taxon>
        <taxon>Brachiopoda</taxon>
        <taxon>Linguliformea</taxon>
        <taxon>Lingulata</taxon>
        <taxon>Lingulida</taxon>
        <taxon>Linguloidea</taxon>
        <taxon>Lingulidae</taxon>
        <taxon>Lingula</taxon>
    </lineage>
</organism>
<evidence type="ECO:0000256" key="1">
    <source>
        <dbReference type="ARBA" id="ARBA00022614"/>
    </source>
</evidence>
<dbReference type="PROSITE" id="PS51450">
    <property type="entry name" value="LRR"/>
    <property type="match status" value="5"/>
</dbReference>
<dbReference type="GO" id="GO:0000166">
    <property type="term" value="F:nucleotide binding"/>
    <property type="evidence" value="ECO:0007669"/>
    <property type="project" value="UniProtKB-KW"/>
</dbReference>
<feature type="region of interest" description="Disordered" evidence="4">
    <location>
        <begin position="1222"/>
        <end position="1381"/>
    </location>
</feature>
<dbReference type="PANTHER" id="PTHR48051">
    <property type="match status" value="1"/>
</dbReference>
<dbReference type="GO" id="GO:0009966">
    <property type="term" value="P:regulation of signal transduction"/>
    <property type="evidence" value="ECO:0007669"/>
    <property type="project" value="UniProtKB-ARBA"/>
</dbReference>
<sequence>MAYRQVTAGRESLDHLHRLQLSPQSKTPDTVLEWTELHIDSADIDNLPESIDRCRNVKKIDASRNMLSSLPQSIFNLPHLTVLNLSHNAFTTFPIALCGLTNLEELNLSDNQLSDIPGDITSLKGLRILFLDNNAFATFPEDLCDLTNLEELHLSDNKLSDIPGDITRLKGLRILFLDNNSFTTFPKELCGLTYLEKLYLFFNQLSDIPVDIARMEGLRLFWLHENAFTIFPIALCGLTNLVELDMVDNKLSDIPEDIKRMEGLRIFWVHDNAFTTFPIALCGLIGLEKLDLSHNKLSDVPVDISKMKGLKLFWLNNNDYTTFPIALCGLTNLEKLYLDNNKLTDVPEDITKMTKLQILKLESNKITHLPRQICNMETNLKVTDNPLVQPPKHIANRGLDAIKRYFEALTDTKAIQSSRIQISFLGETEAGKTSISRTLQLGQSILTKEADRTRVVEQGTWEVDQDIGFNINDFGGHDAYKIGHPIFISTTGLVFITFNLSKYDAENEGHFKLHIGDWIDKVQAQIPGIQIAIIGTHLDEVEITQVETKCSAITRHLEDHADKKKRWYRAQKETCESKRKEIPKAQASLRQAYQSKVAHLQTLYGQMKPVYEQIFTVSSKTYKGVPELRDYLVSFAKASDEVLPGMWVEAAKNICTKKIEDSENTLSWEVVEDLILQNAPTSWKEKYSEKEKEKERMICDILSFLAHRGDIIWFDRSLSLKTVVFHKQEILVNVLKAVLTHDQDEVSQKLRRSMNITEITAPKIKEDIFSRGIVSKQVMSCLCESFRLSSTEVDVMIEMMLKLELCYRVQEDKKDKKILKPSTSFHFPWLLTEERQPELDTKWPSKVPPDTTQLTLQVFFPYKCPDGLYEKFSVRQHRYLGFRKTMRMDWKDGVYAELECCKMQLTRWQNQSNPDAVSQDPDWVISIAVRGSHLSDLWGVLRRGHNDLMNIIKEDWPGLSYNKYLVCPHCVSENSEHPTLFPGEILDQTIGATSKPRQVPCVNSGVSIPGDLVYPPSWQEVLDKEKPMICEKITEPCLRNMLNELLQEGIITDREYEWLKPDTSATSVLCPKKTADFLDALKTREDEASPPHVENDGGGLDGLDDESTMTGFTIIAVVCCVVGTSLVWVIIIYQTRKRSETYSSTPTDKTTLPGDLTSYNPLDEERESSKSDQFLEYQGHVLPMFQSHPRHAKSESGRTAAIFPSDVEDDDLKQSVSLTCDEHQPAAESEHSLSLPRSASDSSSSSTRSTNSTGLDSLQTFNPHPKLVNYNGVRDRSPSPVAMIHQPPQWFNASSLPHTRSTADSYHCSKSPTDNPDLYPDSEVHPNHHSSSASSLKSPSHHTSSNSSSHPQLSHLSSHHNIDSRDIPSENNHNHRHFDSA</sequence>
<feature type="compositionally biased region" description="Polar residues" evidence="4">
    <location>
        <begin position="1253"/>
        <end position="1262"/>
    </location>
</feature>
<reference evidence="9" key="1">
    <citation type="submission" date="2025-08" db="UniProtKB">
        <authorList>
            <consortium name="RefSeq"/>
        </authorList>
    </citation>
    <scope>IDENTIFICATION</scope>
    <source>
        <tissue evidence="9">Gonads</tissue>
    </source>
</reference>
<dbReference type="GO" id="GO:0005737">
    <property type="term" value="C:cytoplasm"/>
    <property type="evidence" value="ECO:0007669"/>
    <property type="project" value="TreeGrafter"/>
</dbReference>
<dbReference type="InterPro" id="IPR055414">
    <property type="entry name" value="LRR_R13L4/SHOC2-like"/>
</dbReference>
<dbReference type="SMART" id="SM00365">
    <property type="entry name" value="LRR_SD22"/>
    <property type="match status" value="6"/>
</dbReference>
<dbReference type="SUPFAM" id="SSF52058">
    <property type="entry name" value="L domain-like"/>
    <property type="match status" value="1"/>
</dbReference>
<feature type="compositionally biased region" description="Low complexity" evidence="4">
    <location>
        <begin position="1329"/>
        <end position="1356"/>
    </location>
</feature>
<evidence type="ECO:0000313" key="8">
    <source>
        <dbReference type="Proteomes" id="UP000085678"/>
    </source>
</evidence>
<feature type="compositionally biased region" description="Polar residues" evidence="4">
    <location>
        <begin position="1289"/>
        <end position="1314"/>
    </location>
</feature>
<dbReference type="InParanoid" id="A0A2R2MK89"/>